<gene>
    <name evidence="1" type="ORF">L3Q82_018384</name>
</gene>
<dbReference type="EMBL" id="CM041551">
    <property type="protein sequence ID" value="KAI3355559.1"/>
    <property type="molecule type" value="Genomic_DNA"/>
</dbReference>
<dbReference type="Proteomes" id="UP000831701">
    <property type="component" value="Chromosome 21"/>
</dbReference>
<evidence type="ECO:0000313" key="2">
    <source>
        <dbReference type="Proteomes" id="UP000831701"/>
    </source>
</evidence>
<protein>
    <submittedName>
        <fullName evidence="1">Uncharacterized protein</fullName>
    </submittedName>
</protein>
<accession>A0ACB8VJ58</accession>
<evidence type="ECO:0000313" key="1">
    <source>
        <dbReference type="EMBL" id="KAI3355559.1"/>
    </source>
</evidence>
<proteinExistence type="predicted"/>
<organism evidence="1 2">
    <name type="scientific">Scortum barcoo</name>
    <name type="common">barcoo grunter</name>
    <dbReference type="NCBI Taxonomy" id="214431"/>
    <lineage>
        <taxon>Eukaryota</taxon>
        <taxon>Metazoa</taxon>
        <taxon>Chordata</taxon>
        <taxon>Craniata</taxon>
        <taxon>Vertebrata</taxon>
        <taxon>Euteleostomi</taxon>
        <taxon>Actinopterygii</taxon>
        <taxon>Neopterygii</taxon>
        <taxon>Teleostei</taxon>
        <taxon>Neoteleostei</taxon>
        <taxon>Acanthomorphata</taxon>
        <taxon>Eupercaria</taxon>
        <taxon>Centrarchiformes</taxon>
        <taxon>Terapontoidei</taxon>
        <taxon>Terapontidae</taxon>
        <taxon>Scortum</taxon>
    </lineage>
</organism>
<sequence length="105" mass="11558">MPPGRLPREVFQACPTGRRPWEDPGHAGETMSLSWPGNASGSPPEELEEVSGIFITDSPPEVLLLLGISEASYFCYPVNTFRRDLIGCCRSGSYPDESRWEADSP</sequence>
<keyword evidence="2" id="KW-1185">Reference proteome</keyword>
<name>A0ACB8VJ58_9TELE</name>
<comment type="caution">
    <text evidence="1">The sequence shown here is derived from an EMBL/GenBank/DDBJ whole genome shotgun (WGS) entry which is preliminary data.</text>
</comment>
<reference evidence="1" key="1">
    <citation type="submission" date="2022-04" db="EMBL/GenBank/DDBJ databases">
        <title>Jade perch genome.</title>
        <authorList>
            <person name="Chao B."/>
        </authorList>
    </citation>
    <scope>NUCLEOTIDE SEQUENCE</scope>
    <source>
        <strain evidence="1">CB-2022</strain>
    </source>
</reference>